<dbReference type="PRINTS" id="PR00682">
    <property type="entry name" value="IPNSYNTHASE"/>
</dbReference>
<comment type="similarity">
    <text evidence="1">Belongs to the iron/ascorbate-dependent oxidoreductase family.</text>
</comment>
<accession>A0AAY4CDM2</accession>
<dbReference type="GO" id="GO:0046872">
    <property type="term" value="F:metal ion binding"/>
    <property type="evidence" value="ECO:0007669"/>
    <property type="project" value="UniProtKB-KW"/>
</dbReference>
<dbReference type="Pfam" id="PF03171">
    <property type="entry name" value="2OG-FeII_Oxy"/>
    <property type="match status" value="1"/>
</dbReference>
<dbReference type="AlphaFoldDB" id="A0AAY4CDM2"/>
<gene>
    <name evidence="3" type="primary">si:dkey-10o6.2</name>
</gene>
<evidence type="ECO:0000256" key="1">
    <source>
        <dbReference type="RuleBase" id="RU003682"/>
    </source>
</evidence>
<keyword evidence="1" id="KW-0479">Metal-binding</keyword>
<evidence type="ECO:0000313" key="3">
    <source>
        <dbReference type="Ensembl" id="ENSDCDP00010031168.1"/>
    </source>
</evidence>
<dbReference type="GO" id="GO:0016491">
    <property type="term" value="F:oxidoreductase activity"/>
    <property type="evidence" value="ECO:0007669"/>
    <property type="project" value="UniProtKB-KW"/>
</dbReference>
<keyword evidence="4" id="KW-1185">Reference proteome</keyword>
<reference evidence="3 4" key="1">
    <citation type="submission" date="2020-06" db="EMBL/GenBank/DDBJ databases">
        <authorList>
            <consortium name="Wellcome Sanger Institute Data Sharing"/>
        </authorList>
    </citation>
    <scope>NUCLEOTIDE SEQUENCE [LARGE SCALE GENOMIC DNA]</scope>
</reference>
<feature type="domain" description="Fe2OG dioxygenase" evidence="2">
    <location>
        <begin position="169"/>
        <end position="275"/>
    </location>
</feature>
<dbReference type="GeneTree" id="ENSGT00530000064489"/>
<protein>
    <recommendedName>
        <fullName evidence="2">Fe2OG dioxygenase domain-containing protein</fullName>
    </recommendedName>
</protein>
<dbReference type="InterPro" id="IPR005123">
    <property type="entry name" value="Oxoglu/Fe-dep_dioxygenase_dom"/>
</dbReference>
<dbReference type="InterPro" id="IPR044861">
    <property type="entry name" value="IPNS-like_FE2OG_OXY"/>
</dbReference>
<keyword evidence="1" id="KW-0560">Oxidoreductase</keyword>
<dbReference type="Gene3D" id="2.60.120.330">
    <property type="entry name" value="B-lactam Antibiotic, Isopenicillin N Synthase, Chain"/>
    <property type="match status" value="1"/>
</dbReference>
<dbReference type="SUPFAM" id="SSF51197">
    <property type="entry name" value="Clavaminate synthase-like"/>
    <property type="match status" value="1"/>
</dbReference>
<dbReference type="FunFam" id="2.60.120.330:FF:000038">
    <property type="entry name" value="Si:dkey-10o6.2"/>
    <property type="match status" value="1"/>
</dbReference>
<dbReference type="Proteomes" id="UP000694580">
    <property type="component" value="Chromosome 13"/>
</dbReference>
<sequence>MSIPVVDFTSFKLDKSHVSDEDLEKLGVELRAAFTGVGFVYLANTGIVQSEVDKVMAISKKFFLLPEEKKRPFERGNFANSNHGWVSFGRERLNPRRPGDLKESFNISSLCPDINWPSDGVAEFRETLKSFYLRCEDLSLRVLKLMALSLDLNPDVFLEAHTCMSTDDNATTLRTLYYPPVDTGCVKDSQVRCGEHSDYGSITLLFQGPEGGLQVQSRTGTYLSVPSIPGTVLVNIADLMQRWTGDVFISAVHRVLLPSDGDSSSRQSLAFFVHPDDQAVITCCDGSNKYPPVKALDYLMERFGESYGST</sequence>
<keyword evidence="1" id="KW-0408">Iron</keyword>
<dbReference type="InterPro" id="IPR026992">
    <property type="entry name" value="DIOX_N"/>
</dbReference>
<organism evidence="3 4">
    <name type="scientific">Denticeps clupeoides</name>
    <name type="common">denticle herring</name>
    <dbReference type="NCBI Taxonomy" id="299321"/>
    <lineage>
        <taxon>Eukaryota</taxon>
        <taxon>Metazoa</taxon>
        <taxon>Chordata</taxon>
        <taxon>Craniata</taxon>
        <taxon>Vertebrata</taxon>
        <taxon>Euteleostomi</taxon>
        <taxon>Actinopterygii</taxon>
        <taxon>Neopterygii</taxon>
        <taxon>Teleostei</taxon>
        <taxon>Clupei</taxon>
        <taxon>Clupeiformes</taxon>
        <taxon>Denticipitoidei</taxon>
        <taxon>Denticipitidae</taxon>
        <taxon>Denticeps</taxon>
    </lineage>
</organism>
<proteinExistence type="inferred from homology"/>
<dbReference type="InterPro" id="IPR027443">
    <property type="entry name" value="IPNS-like_sf"/>
</dbReference>
<dbReference type="Pfam" id="PF14226">
    <property type="entry name" value="DIOX_N"/>
    <property type="match status" value="1"/>
</dbReference>
<dbReference type="InterPro" id="IPR050231">
    <property type="entry name" value="Iron_ascorbate_oxido_reductase"/>
</dbReference>
<dbReference type="PANTHER" id="PTHR47990">
    <property type="entry name" value="2-OXOGLUTARATE (2OG) AND FE(II)-DEPENDENT OXYGENASE SUPERFAMILY PROTEIN-RELATED"/>
    <property type="match status" value="1"/>
</dbReference>
<name>A0AAY4CDM2_9TELE</name>
<reference evidence="3" key="3">
    <citation type="submission" date="2025-09" db="UniProtKB">
        <authorList>
            <consortium name="Ensembl"/>
        </authorList>
    </citation>
    <scope>IDENTIFICATION</scope>
</reference>
<dbReference type="Ensembl" id="ENSDCDT00010038569.1">
    <property type="protein sequence ID" value="ENSDCDP00010031168.1"/>
    <property type="gene ID" value="ENSDCDG00010019874.1"/>
</dbReference>
<reference evidence="3" key="2">
    <citation type="submission" date="2025-08" db="UniProtKB">
        <authorList>
            <consortium name="Ensembl"/>
        </authorList>
    </citation>
    <scope>IDENTIFICATION</scope>
</reference>
<evidence type="ECO:0000259" key="2">
    <source>
        <dbReference type="PROSITE" id="PS51471"/>
    </source>
</evidence>
<evidence type="ECO:0000313" key="4">
    <source>
        <dbReference type="Proteomes" id="UP000694580"/>
    </source>
</evidence>
<dbReference type="PROSITE" id="PS51471">
    <property type="entry name" value="FE2OG_OXY"/>
    <property type="match status" value="1"/>
</dbReference>